<feature type="binding site" evidence="3">
    <location>
        <position position="130"/>
    </location>
    <ligand>
        <name>a divalent metal cation</name>
        <dbReference type="ChEBI" id="CHEBI:60240"/>
    </ligand>
</feature>
<keyword evidence="2 3" id="KW-0479">Metal-binding</keyword>
<dbReference type="SUPFAM" id="SSF109854">
    <property type="entry name" value="DinB/YfiT-like putative metalloenzymes"/>
    <property type="match status" value="1"/>
</dbReference>
<feature type="binding site" evidence="3">
    <location>
        <position position="47"/>
    </location>
    <ligand>
        <name>a divalent metal cation</name>
        <dbReference type="ChEBI" id="CHEBI:60240"/>
    </ligand>
</feature>
<sequence>MSKTAYWKESWLQHRNVLIQLIDQIEDGHLDFKPWENAMTLRDLVLHVTAWNGVFVNMVKTEAMTPPTLPEVHTMDDLKQAVKQFTDQTAQAFDTITDEELALDNEAKMPGMQGKKELYLQAMYDHELHHKGQLFIYARLVGATDLPFFR</sequence>
<gene>
    <name evidence="4" type="ORF">GZ22_10520</name>
</gene>
<evidence type="ECO:0000256" key="1">
    <source>
        <dbReference type="ARBA" id="ARBA00008635"/>
    </source>
</evidence>
<proteinExistence type="inferred from homology"/>
<protein>
    <recommendedName>
        <fullName evidence="6">Damage-inducible protein DinB</fullName>
    </recommendedName>
</protein>
<comment type="similarity">
    <text evidence="1">Belongs to the DinB family.</text>
</comment>
<dbReference type="Proteomes" id="UP000027980">
    <property type="component" value="Chromosome"/>
</dbReference>
<evidence type="ECO:0000313" key="5">
    <source>
        <dbReference type="Proteomes" id="UP000027980"/>
    </source>
</evidence>
<dbReference type="RefSeq" id="WP_038562043.1">
    <property type="nucleotide sequence ID" value="NZ_CP008876.1"/>
</dbReference>
<dbReference type="InterPro" id="IPR034660">
    <property type="entry name" value="DinB/YfiT-like"/>
</dbReference>
<organism evidence="4 5">
    <name type="scientific">Terribacillus saccharophilus</name>
    <dbReference type="NCBI Taxonomy" id="361277"/>
    <lineage>
        <taxon>Bacteria</taxon>
        <taxon>Bacillati</taxon>
        <taxon>Bacillota</taxon>
        <taxon>Bacilli</taxon>
        <taxon>Bacillales</taxon>
        <taxon>Bacillaceae</taxon>
        <taxon>Terribacillus</taxon>
    </lineage>
</organism>
<dbReference type="AlphaFoldDB" id="A0A075LRD3"/>
<dbReference type="KEGG" id="tap:GZ22_10520"/>
<accession>A0A075LRD3</accession>
<dbReference type="OrthoDB" id="119432at2"/>
<dbReference type="EMBL" id="CP008876">
    <property type="protein sequence ID" value="AIF67033.1"/>
    <property type="molecule type" value="Genomic_DNA"/>
</dbReference>
<evidence type="ECO:0000313" key="4">
    <source>
        <dbReference type="EMBL" id="AIF67033.1"/>
    </source>
</evidence>
<dbReference type="Pfam" id="PF05163">
    <property type="entry name" value="DinB"/>
    <property type="match status" value="1"/>
</dbReference>
<dbReference type="HOGENOM" id="CLU_110580_0_0_9"/>
<dbReference type="Gene3D" id="1.20.120.450">
    <property type="entry name" value="dinb family like domain"/>
    <property type="match status" value="1"/>
</dbReference>
<evidence type="ECO:0008006" key="6">
    <source>
        <dbReference type="Google" id="ProtNLM"/>
    </source>
</evidence>
<evidence type="ECO:0000256" key="3">
    <source>
        <dbReference type="PIRSR" id="PIRSR607837-1"/>
    </source>
</evidence>
<feature type="binding site" evidence="3">
    <location>
        <position position="126"/>
    </location>
    <ligand>
        <name>a divalent metal cation</name>
        <dbReference type="ChEBI" id="CHEBI:60240"/>
    </ligand>
</feature>
<evidence type="ECO:0000256" key="2">
    <source>
        <dbReference type="ARBA" id="ARBA00022723"/>
    </source>
</evidence>
<dbReference type="InterPro" id="IPR007837">
    <property type="entry name" value="DinB"/>
</dbReference>
<reference evidence="4 5" key="1">
    <citation type="submission" date="2014-07" db="EMBL/GenBank/DDBJ databases">
        <title>Complete genome sequence of a moderately halophilic bacterium Terribacillus aidingensis MP602, isolated from Cryptomeria fortunei in Tianmu mountain in China.</title>
        <authorList>
            <person name="Wang Y."/>
            <person name="Lu P."/>
            <person name="Zhang L."/>
        </authorList>
    </citation>
    <scope>NUCLEOTIDE SEQUENCE [LARGE SCALE GENOMIC DNA]</scope>
    <source>
        <strain evidence="4 5">MP602</strain>
    </source>
</reference>
<name>A0A075LRD3_9BACI</name>
<dbReference type="GO" id="GO:0046872">
    <property type="term" value="F:metal ion binding"/>
    <property type="evidence" value="ECO:0007669"/>
    <property type="project" value="UniProtKB-KW"/>
</dbReference>
<dbReference type="GeneID" id="34220393"/>